<protein>
    <submittedName>
        <fullName evidence="1">Uncharacterized protein</fullName>
    </submittedName>
</protein>
<evidence type="ECO:0000313" key="1">
    <source>
        <dbReference type="EMBL" id="KAI4365366.1"/>
    </source>
</evidence>
<reference evidence="2" key="1">
    <citation type="journal article" date="2023" name="Front. Plant Sci.">
        <title>Chromosomal-level genome assembly of Melastoma candidum provides insights into trichome evolution.</title>
        <authorList>
            <person name="Zhong Y."/>
            <person name="Wu W."/>
            <person name="Sun C."/>
            <person name="Zou P."/>
            <person name="Liu Y."/>
            <person name="Dai S."/>
            <person name="Zhou R."/>
        </authorList>
    </citation>
    <scope>NUCLEOTIDE SEQUENCE [LARGE SCALE GENOMIC DNA]</scope>
</reference>
<proteinExistence type="predicted"/>
<organism evidence="1 2">
    <name type="scientific">Melastoma candidum</name>
    <dbReference type="NCBI Taxonomy" id="119954"/>
    <lineage>
        <taxon>Eukaryota</taxon>
        <taxon>Viridiplantae</taxon>
        <taxon>Streptophyta</taxon>
        <taxon>Embryophyta</taxon>
        <taxon>Tracheophyta</taxon>
        <taxon>Spermatophyta</taxon>
        <taxon>Magnoliopsida</taxon>
        <taxon>eudicotyledons</taxon>
        <taxon>Gunneridae</taxon>
        <taxon>Pentapetalae</taxon>
        <taxon>rosids</taxon>
        <taxon>malvids</taxon>
        <taxon>Myrtales</taxon>
        <taxon>Melastomataceae</taxon>
        <taxon>Melastomatoideae</taxon>
        <taxon>Melastomateae</taxon>
        <taxon>Melastoma</taxon>
    </lineage>
</organism>
<name>A0ACB9QFV4_9MYRT</name>
<dbReference type="EMBL" id="CM042885">
    <property type="protein sequence ID" value="KAI4365366.1"/>
    <property type="molecule type" value="Genomic_DNA"/>
</dbReference>
<gene>
    <name evidence="1" type="ORF">MLD38_021357</name>
</gene>
<keyword evidence="2" id="KW-1185">Reference proteome</keyword>
<dbReference type="Proteomes" id="UP001057402">
    <property type="component" value="Chromosome 6"/>
</dbReference>
<evidence type="ECO:0000313" key="2">
    <source>
        <dbReference type="Proteomes" id="UP001057402"/>
    </source>
</evidence>
<sequence length="1230" mass="136568">MRPSSRIDLAVFQLTPTRTRCDLVILANGRREKIASGLLDPFLSHLKAARDQMAIGGYSIELKPDPNSNATWFTKGTLERFVRFVSTPEILERIDTLESEILQIEEAIVMQTNKKGGIPVQDGKSVDNMEVPKPVLTTDDDKAIVVYKPNSQHIEANWSTEQEGNPKVHLLKVLETRRSLLQKEKGMAFARAVAAGFDIDSMDMLISFSQCFGAARLMDACKIYLDLWKKKHESGQWLEIEAAEAASVQLDIMAMNASGTDASNRHLSTHETEKSPTDNTSLASPPEHFQGQFPNPIFPPWQFQSPPGMPPGYQPYPMGPMPYCPNYPTNTLCLQPAFSPMQDQRSKNGRASRHKRSSCNDKESTSESDASDKDSDGNYSDELHLKKEATVRGKKSPSSGKKKSGMVVIRNNNYISSKEQNGSDGEAHPASRSGRENTDTRTGTLAGNGNLLLDKNEASYDNEVDRGHWQAFQNYLLKENKEEDIDDKEMFLTGKAGKMKRRQERANNDPLAVGGDDVCQYEEDYTDIEQMSGSATFRQRVSGDELLSSRTGDQQDGRSSFDGLLDAQSNSVNGRTDPNDFMLQGRDVIYNFSPSDISAESKYRTAHKDSTTGSSDKPNDDAYIVSLRSYSLEVDGMGRQSLDIDSEFPWVNRQIDKASKNLQPNYEPDYMSLMPERETERGSSSYNPAIDYELDAQRLKEAVQNKSEEPAGAAKDQGPKKEPKDQKMKLIQDVARTVGSNRKGKPTKLSPLDEARARAERMRSYKADLQKVKKEKEEEQQRRLEALKIERHKRIAVWSGSIPGQSSRQLSKQQLPNKLSPISKPSKFTDTEPGSSSPLQRSSRRTVAMGPIESRRLSTVKQSPGSRLSHSVPSLPEELKGSSGTKPDAKASMTRIRRLSEPKMTTDTLVPSVKPQSTEAARRQMSSKSDRKIMSAIISLDRSKAATLPELNIKASKPSDASQSNLAARMNSQTISGNEQDSPGNVDGRVPYSDDVDDFSIIEKIVVTELQKPSAPPQPCTLQVNQQSQSAPAVVEGDMTKVPEQICNHKFMAYNLESSPSIMKTNSTDKQYQAPYARISSVEDPCTKNSEYCKLPPACLDIRNEGNETAKVRISDLQESQMRKLPETVEKQSKESSAKGFKRLLKFGKKSSNSASSERIGELENVSVGDSETDDHASHTHATNEAAYTLKNLISQDETPTAATNPKKSSRSFSLLSPFRKKRSEKKSAT</sequence>
<comment type="caution">
    <text evidence="1">The sequence shown here is derived from an EMBL/GenBank/DDBJ whole genome shotgun (WGS) entry which is preliminary data.</text>
</comment>
<accession>A0ACB9QFV4</accession>